<dbReference type="EMBL" id="CAJVPP010000212">
    <property type="protein sequence ID" value="CAG8456371.1"/>
    <property type="molecule type" value="Genomic_DNA"/>
</dbReference>
<dbReference type="Proteomes" id="UP000789375">
    <property type="component" value="Unassembled WGS sequence"/>
</dbReference>
<sequence length="123" mass="13426">MQIELPLSPRCTKASILNGSGPVNESEGLASLEVEILLPTLANEATTLLVKPQDLPISTACFSQKVERLTHNRHKAKREISNATATLYSSYRSNGLILRNLLHTGFAENWLLKGPPIKALVPP</sequence>
<evidence type="ECO:0000313" key="2">
    <source>
        <dbReference type="Proteomes" id="UP000789375"/>
    </source>
</evidence>
<protein>
    <submittedName>
        <fullName evidence="1">14925_t:CDS:1</fullName>
    </submittedName>
</protein>
<proteinExistence type="predicted"/>
<keyword evidence="2" id="KW-1185">Reference proteome</keyword>
<reference evidence="1" key="1">
    <citation type="submission" date="2021-06" db="EMBL/GenBank/DDBJ databases">
        <authorList>
            <person name="Kallberg Y."/>
            <person name="Tangrot J."/>
            <person name="Rosling A."/>
        </authorList>
    </citation>
    <scope>NUCLEOTIDE SEQUENCE</scope>
    <source>
        <strain evidence="1">87-6 pot B 2015</strain>
    </source>
</reference>
<dbReference type="AlphaFoldDB" id="A0A9N8YUC6"/>
<name>A0A9N8YUC6_FUNMO</name>
<comment type="caution">
    <text evidence="1">The sequence shown here is derived from an EMBL/GenBank/DDBJ whole genome shotgun (WGS) entry which is preliminary data.</text>
</comment>
<organism evidence="1 2">
    <name type="scientific">Funneliformis mosseae</name>
    <name type="common">Endomycorrhizal fungus</name>
    <name type="synonym">Glomus mosseae</name>
    <dbReference type="NCBI Taxonomy" id="27381"/>
    <lineage>
        <taxon>Eukaryota</taxon>
        <taxon>Fungi</taxon>
        <taxon>Fungi incertae sedis</taxon>
        <taxon>Mucoromycota</taxon>
        <taxon>Glomeromycotina</taxon>
        <taxon>Glomeromycetes</taxon>
        <taxon>Glomerales</taxon>
        <taxon>Glomeraceae</taxon>
        <taxon>Funneliformis</taxon>
    </lineage>
</organism>
<gene>
    <name evidence="1" type="ORF">FMOSSE_LOCUS1809</name>
</gene>
<accession>A0A9N8YUC6</accession>
<evidence type="ECO:0000313" key="1">
    <source>
        <dbReference type="EMBL" id="CAG8456371.1"/>
    </source>
</evidence>